<name>A0A7S9LNQ1_9RHOB</name>
<dbReference type="Proteomes" id="UP000594800">
    <property type="component" value="Chromosome"/>
</dbReference>
<evidence type="ECO:0000259" key="1">
    <source>
        <dbReference type="Pfam" id="PF12680"/>
    </source>
</evidence>
<evidence type="ECO:0000313" key="3">
    <source>
        <dbReference type="Proteomes" id="UP000594800"/>
    </source>
</evidence>
<dbReference type="Gene3D" id="3.10.450.50">
    <property type="match status" value="1"/>
</dbReference>
<keyword evidence="3" id="KW-1185">Reference proteome</keyword>
<gene>
    <name evidence="2" type="ORF">I0K15_11510</name>
</gene>
<reference evidence="2 3" key="1">
    <citation type="submission" date="2020-11" db="EMBL/GenBank/DDBJ databases">
        <title>Description of Pontivivens ytuae sp. nov. isolated from deep sea sediment of Mariana Trench.</title>
        <authorList>
            <person name="Wang Z."/>
            <person name="Sun Q.-L."/>
            <person name="Xu X.-D."/>
            <person name="Tang Y.-Z."/>
            <person name="Zhang J."/>
        </authorList>
    </citation>
    <scope>NUCLEOTIDE SEQUENCE [LARGE SCALE GENOMIC DNA]</scope>
    <source>
        <strain evidence="2 3">MT2928</strain>
    </source>
</reference>
<dbReference type="SUPFAM" id="SSF54427">
    <property type="entry name" value="NTF2-like"/>
    <property type="match status" value="1"/>
</dbReference>
<sequence length="142" mass="16312">MPDLSPTETVARFFELQYAGDFDTAFRELATEDFTWVVGSRDNDELRTGIPWAGHRHDGKAGYMELTGQLFGEFEVIDFRPDWFHDAGDRVLVEGHFRFKHRETGYVADSDWMARFDMRDGRIAGGQFYENTFAVAAARVSD</sequence>
<dbReference type="RefSeq" id="WP_196101667.1">
    <property type="nucleotide sequence ID" value="NZ_CP064942.1"/>
</dbReference>
<dbReference type="InterPro" id="IPR032710">
    <property type="entry name" value="NTF2-like_dom_sf"/>
</dbReference>
<organism evidence="2 3">
    <name type="scientific">Pontivivens ytuae</name>
    <dbReference type="NCBI Taxonomy" id="2789856"/>
    <lineage>
        <taxon>Bacteria</taxon>
        <taxon>Pseudomonadati</taxon>
        <taxon>Pseudomonadota</taxon>
        <taxon>Alphaproteobacteria</taxon>
        <taxon>Rhodobacterales</taxon>
        <taxon>Paracoccaceae</taxon>
        <taxon>Pontivivens</taxon>
    </lineage>
</organism>
<dbReference type="Pfam" id="PF12680">
    <property type="entry name" value="SnoaL_2"/>
    <property type="match status" value="1"/>
</dbReference>
<dbReference type="KEGG" id="poz:I0K15_11510"/>
<dbReference type="EMBL" id="CP064942">
    <property type="protein sequence ID" value="QPH52453.1"/>
    <property type="molecule type" value="Genomic_DNA"/>
</dbReference>
<feature type="domain" description="SnoaL-like" evidence="1">
    <location>
        <begin position="10"/>
        <end position="124"/>
    </location>
</feature>
<dbReference type="InterPro" id="IPR037401">
    <property type="entry name" value="SnoaL-like"/>
</dbReference>
<evidence type="ECO:0000313" key="2">
    <source>
        <dbReference type="EMBL" id="QPH52453.1"/>
    </source>
</evidence>
<proteinExistence type="predicted"/>
<protein>
    <submittedName>
        <fullName evidence="2">Nuclear transport factor 2 family protein</fullName>
    </submittedName>
</protein>
<dbReference type="AlphaFoldDB" id="A0A7S9LNQ1"/>
<accession>A0A7S9LNQ1</accession>